<dbReference type="GO" id="GO:0007166">
    <property type="term" value="P:cell surface receptor signaling pathway"/>
    <property type="evidence" value="ECO:0007669"/>
    <property type="project" value="TreeGrafter"/>
</dbReference>
<dbReference type="InterPro" id="IPR036179">
    <property type="entry name" value="Ig-like_dom_sf"/>
</dbReference>
<keyword evidence="11" id="KW-1015">Disulfide bond</keyword>
<dbReference type="Proteomes" id="UP000694380">
    <property type="component" value="Unplaced"/>
</dbReference>
<proteinExistence type="predicted"/>
<dbReference type="PANTHER" id="PTHR10441:SF2">
    <property type="entry name" value="T-CELL SURFACE GLYCOPROTEIN CD8 ALPHA CHAIN"/>
    <property type="match status" value="1"/>
</dbReference>
<comment type="subcellular location">
    <subcellularLocation>
        <location evidence="1">Cell membrane</location>
        <topology evidence="1">Single-pass type I membrane protein</topology>
    </subcellularLocation>
</comment>
<dbReference type="GeneTree" id="ENSGT00940000156588"/>
<keyword evidence="12" id="KW-0325">Glycoprotein</keyword>
<keyword evidence="13" id="KW-0449">Lipoprotein</keyword>
<dbReference type="PANTHER" id="PTHR10441">
    <property type="entry name" value="CD8 ALPHA CHAIN"/>
    <property type="match status" value="1"/>
</dbReference>
<dbReference type="GO" id="GO:0045065">
    <property type="term" value="P:cytotoxic T cell differentiation"/>
    <property type="evidence" value="ECO:0007669"/>
    <property type="project" value="TreeGrafter"/>
</dbReference>
<dbReference type="PROSITE" id="PS50835">
    <property type="entry name" value="IG_LIKE"/>
    <property type="match status" value="1"/>
</dbReference>
<dbReference type="Ensembl" id="ENSCPBT00000005157.1">
    <property type="protein sequence ID" value="ENSCPBP00000004224.1"/>
    <property type="gene ID" value="ENSCPBG00000003118.1"/>
</dbReference>
<organism evidence="17 18">
    <name type="scientific">Chrysemys picta bellii</name>
    <name type="common">Western painted turtle</name>
    <name type="synonym">Emys bellii</name>
    <dbReference type="NCBI Taxonomy" id="8478"/>
    <lineage>
        <taxon>Eukaryota</taxon>
        <taxon>Metazoa</taxon>
        <taxon>Chordata</taxon>
        <taxon>Craniata</taxon>
        <taxon>Vertebrata</taxon>
        <taxon>Euteleostomi</taxon>
        <taxon>Archelosauria</taxon>
        <taxon>Testudinata</taxon>
        <taxon>Testudines</taxon>
        <taxon>Cryptodira</taxon>
        <taxon>Durocryptodira</taxon>
        <taxon>Testudinoidea</taxon>
        <taxon>Emydidae</taxon>
        <taxon>Chrysemys</taxon>
    </lineage>
</organism>
<protein>
    <recommendedName>
        <fullName evidence="2">T-cell surface glycoprotein CD8 alpha chain</fullName>
    </recommendedName>
</protein>
<evidence type="ECO:0000256" key="13">
    <source>
        <dbReference type="ARBA" id="ARBA00023288"/>
    </source>
</evidence>
<keyword evidence="14" id="KW-0393">Immunoglobulin domain</keyword>
<dbReference type="SMART" id="SM00406">
    <property type="entry name" value="IGv"/>
    <property type="match status" value="1"/>
</dbReference>
<dbReference type="SUPFAM" id="SSF48726">
    <property type="entry name" value="Immunoglobulin"/>
    <property type="match status" value="1"/>
</dbReference>
<accession>A0A8C3FC62</accession>
<dbReference type="InterPro" id="IPR013106">
    <property type="entry name" value="Ig_V-set"/>
</dbReference>
<keyword evidence="18" id="KW-1185">Reference proteome</keyword>
<dbReference type="AlphaFoldDB" id="A0A8C3FC62"/>
<keyword evidence="6" id="KW-0391">Immunity</keyword>
<evidence type="ECO:0000256" key="9">
    <source>
        <dbReference type="ARBA" id="ARBA00023136"/>
    </source>
</evidence>
<reference evidence="17" key="1">
    <citation type="submission" date="2025-08" db="UniProtKB">
        <authorList>
            <consortium name="Ensembl"/>
        </authorList>
    </citation>
    <scope>IDENTIFICATION</scope>
</reference>
<evidence type="ECO:0000256" key="3">
    <source>
        <dbReference type="ARBA" id="ARBA00022475"/>
    </source>
</evidence>
<keyword evidence="8" id="KW-1064">Adaptive immunity</keyword>
<dbReference type="Gene3D" id="2.60.40.10">
    <property type="entry name" value="Immunoglobulins"/>
    <property type="match status" value="1"/>
</dbReference>
<dbReference type="InterPro" id="IPR007110">
    <property type="entry name" value="Ig-like_dom"/>
</dbReference>
<feature type="transmembrane region" description="Helical" evidence="15">
    <location>
        <begin position="183"/>
        <end position="207"/>
    </location>
</feature>
<reference evidence="17" key="2">
    <citation type="submission" date="2025-09" db="UniProtKB">
        <authorList>
            <consortium name="Ensembl"/>
        </authorList>
    </citation>
    <scope>IDENTIFICATION</scope>
</reference>
<dbReference type="GO" id="GO:0002456">
    <property type="term" value="P:T cell mediated immunity"/>
    <property type="evidence" value="ECO:0007669"/>
    <property type="project" value="TreeGrafter"/>
</dbReference>
<keyword evidence="5" id="KW-0732">Signal</keyword>
<dbReference type="InterPro" id="IPR013783">
    <property type="entry name" value="Ig-like_fold"/>
</dbReference>
<dbReference type="SMART" id="SM00409">
    <property type="entry name" value="IG"/>
    <property type="match status" value="1"/>
</dbReference>
<keyword evidence="7 15" id="KW-1133">Transmembrane helix</keyword>
<evidence type="ECO:0000256" key="4">
    <source>
        <dbReference type="ARBA" id="ARBA00022692"/>
    </source>
</evidence>
<evidence type="ECO:0000313" key="17">
    <source>
        <dbReference type="Ensembl" id="ENSCPBP00000004224.1"/>
    </source>
</evidence>
<evidence type="ECO:0000313" key="18">
    <source>
        <dbReference type="Proteomes" id="UP000694380"/>
    </source>
</evidence>
<feature type="domain" description="Ig-like" evidence="16">
    <location>
        <begin position="42"/>
        <end position="139"/>
    </location>
</feature>
<evidence type="ECO:0000259" key="16">
    <source>
        <dbReference type="PROSITE" id="PS50835"/>
    </source>
</evidence>
<evidence type="ECO:0000256" key="2">
    <source>
        <dbReference type="ARBA" id="ARBA00021525"/>
    </source>
</evidence>
<evidence type="ECO:0000256" key="1">
    <source>
        <dbReference type="ARBA" id="ARBA00004251"/>
    </source>
</evidence>
<name>A0A8C3FC62_CHRPI</name>
<sequence>MGSYYPPPPSRFFTLAIWSPYSGCCRSEGQRSKMSVKLRSGGSPLTLKAPVELECVISGPGLSDSGVSWMRQHRDSAPQFILFISSLGRVASTENGKPPARFDAKRESKNYTLTVKSFQEQDQGNYYCIVKHSQRLHFSSGIPLHLPGQHQPHPISAPSFYFLRYFVSAAKAPKKGLGLSCDFYIWVPLTSACLLLLIALLATITVCQSNSQAREQHLNLKIVSDGDSTMTLGKLFRSSITCTVKIRPISRLNLFSFSFQPLDCVFL</sequence>
<evidence type="ECO:0000256" key="5">
    <source>
        <dbReference type="ARBA" id="ARBA00022729"/>
    </source>
</evidence>
<evidence type="ECO:0000256" key="10">
    <source>
        <dbReference type="ARBA" id="ARBA00023139"/>
    </source>
</evidence>
<evidence type="ECO:0000256" key="8">
    <source>
        <dbReference type="ARBA" id="ARBA00023130"/>
    </source>
</evidence>
<dbReference type="InterPro" id="IPR003599">
    <property type="entry name" value="Ig_sub"/>
</dbReference>
<dbReference type="Pfam" id="PF07686">
    <property type="entry name" value="V-set"/>
    <property type="match status" value="1"/>
</dbReference>
<keyword evidence="4 15" id="KW-0812">Transmembrane</keyword>
<keyword evidence="10" id="KW-0564">Palmitate</keyword>
<keyword evidence="3" id="KW-1003">Cell membrane</keyword>
<evidence type="ECO:0000256" key="7">
    <source>
        <dbReference type="ARBA" id="ARBA00022989"/>
    </source>
</evidence>
<evidence type="ECO:0000256" key="14">
    <source>
        <dbReference type="ARBA" id="ARBA00023319"/>
    </source>
</evidence>
<evidence type="ECO:0000256" key="15">
    <source>
        <dbReference type="SAM" id="Phobius"/>
    </source>
</evidence>
<keyword evidence="9 15" id="KW-0472">Membrane</keyword>
<dbReference type="InterPro" id="IPR015468">
    <property type="entry name" value="CD8_asu"/>
</dbReference>
<evidence type="ECO:0000256" key="11">
    <source>
        <dbReference type="ARBA" id="ARBA00023157"/>
    </source>
</evidence>
<dbReference type="GO" id="GO:0009897">
    <property type="term" value="C:external side of plasma membrane"/>
    <property type="evidence" value="ECO:0007669"/>
    <property type="project" value="TreeGrafter"/>
</dbReference>
<evidence type="ECO:0000256" key="6">
    <source>
        <dbReference type="ARBA" id="ARBA00022859"/>
    </source>
</evidence>
<evidence type="ECO:0000256" key="12">
    <source>
        <dbReference type="ARBA" id="ARBA00023180"/>
    </source>
</evidence>